<evidence type="ECO:0000313" key="1">
    <source>
        <dbReference type="EMBL" id="MFH0254782.1"/>
    </source>
</evidence>
<comment type="caution">
    <text evidence="1">The sequence shown here is derived from an EMBL/GenBank/DDBJ whole genome shotgun (WGS) entry which is preliminary data.</text>
</comment>
<protein>
    <submittedName>
        <fullName evidence="1">Uncharacterized protein</fullName>
    </submittedName>
</protein>
<keyword evidence="2" id="KW-1185">Reference proteome</keyword>
<dbReference type="Proteomes" id="UP001607157">
    <property type="component" value="Unassembled WGS sequence"/>
</dbReference>
<evidence type="ECO:0000313" key="2">
    <source>
        <dbReference type="Proteomes" id="UP001607157"/>
    </source>
</evidence>
<gene>
    <name evidence="1" type="ORF">ACGRVM_12825</name>
</gene>
<proteinExistence type="predicted"/>
<name>A0ABW7I9C3_9RHOB</name>
<sequence>MELMFEQSNYRSSRRFRFSAAPAHKLSPETFETYLILAWRFGFLERSKYHEVNWVSGLDKSSYDLEGEVVRLTREGWEYLEENNKLLLHQWGSTLVERVPHAVTSIFTAALTTWAILYWGAP</sequence>
<reference evidence="1 2" key="1">
    <citation type="submission" date="2024-10" db="EMBL/GenBank/DDBJ databases">
        <authorList>
            <person name="Yang X.-N."/>
        </authorList>
    </citation>
    <scope>NUCLEOTIDE SEQUENCE [LARGE SCALE GENOMIC DNA]</scope>
    <source>
        <strain evidence="1 2">CAU 1059</strain>
    </source>
</reference>
<organism evidence="1 2">
    <name type="scientific">Roseovarius aquimarinus</name>
    <dbReference type="NCBI Taxonomy" id="1229156"/>
    <lineage>
        <taxon>Bacteria</taxon>
        <taxon>Pseudomonadati</taxon>
        <taxon>Pseudomonadota</taxon>
        <taxon>Alphaproteobacteria</taxon>
        <taxon>Rhodobacterales</taxon>
        <taxon>Roseobacteraceae</taxon>
        <taxon>Roseovarius</taxon>
    </lineage>
</organism>
<dbReference type="EMBL" id="JBIHMM010000003">
    <property type="protein sequence ID" value="MFH0254782.1"/>
    <property type="molecule type" value="Genomic_DNA"/>
</dbReference>
<accession>A0ABW7I9C3</accession>
<dbReference type="RefSeq" id="WP_377172270.1">
    <property type="nucleotide sequence ID" value="NZ_JBHTJC010000003.1"/>
</dbReference>